<dbReference type="EMBL" id="QRDL01000008">
    <property type="protein sequence ID" value="RED00383.1"/>
    <property type="molecule type" value="Genomic_DNA"/>
</dbReference>
<evidence type="ECO:0000313" key="2">
    <source>
        <dbReference type="EMBL" id="RED00383.1"/>
    </source>
</evidence>
<evidence type="ECO:0000313" key="3">
    <source>
        <dbReference type="Proteomes" id="UP000256988"/>
    </source>
</evidence>
<reference evidence="2 3" key="1">
    <citation type="submission" date="2018-07" db="EMBL/GenBank/DDBJ databases">
        <title>Genome sequencing of rice bacterial endophytes.</title>
        <authorList>
            <person name="Venturi V."/>
        </authorList>
    </citation>
    <scope>NUCLEOTIDE SEQUENCE [LARGE SCALE GENOMIC DNA]</scope>
    <source>
        <strain evidence="2 3">AG1002</strain>
    </source>
</reference>
<dbReference type="SUPFAM" id="SSF52540">
    <property type="entry name" value="P-loop containing nucleoside triphosphate hydrolases"/>
    <property type="match status" value="1"/>
</dbReference>
<dbReference type="CDD" id="cd02042">
    <property type="entry name" value="ParAB_family"/>
    <property type="match status" value="1"/>
</dbReference>
<dbReference type="Gene3D" id="3.40.50.300">
    <property type="entry name" value="P-loop containing nucleotide triphosphate hydrolases"/>
    <property type="match status" value="1"/>
</dbReference>
<feature type="domain" description="CobQ/CobB/MinD/ParA nucleotide binding" evidence="1">
    <location>
        <begin position="143"/>
        <end position="314"/>
    </location>
</feature>
<dbReference type="PANTHER" id="PTHR13696:SF96">
    <property type="entry name" value="COBQ_COBB_MIND_PARA NUCLEOTIDE BINDING DOMAIN-CONTAINING PROTEIN"/>
    <property type="match status" value="1"/>
</dbReference>
<dbReference type="AlphaFoldDB" id="A0A3D9EB82"/>
<evidence type="ECO:0000259" key="1">
    <source>
        <dbReference type="Pfam" id="PF01656"/>
    </source>
</evidence>
<proteinExistence type="predicted"/>
<dbReference type="Pfam" id="PF01656">
    <property type="entry name" value="CbiA"/>
    <property type="match status" value="1"/>
</dbReference>
<dbReference type="InterPro" id="IPR050678">
    <property type="entry name" value="DNA_Partitioning_ATPase"/>
</dbReference>
<comment type="caution">
    <text evidence="2">The sequence shown here is derived from an EMBL/GenBank/DDBJ whole genome shotgun (WGS) entry which is preliminary data.</text>
</comment>
<organism evidence="2 3">
    <name type="scientific">Ectopseudomonas oleovorans</name>
    <name type="common">Pseudomonas oleovorans</name>
    <dbReference type="NCBI Taxonomy" id="301"/>
    <lineage>
        <taxon>Bacteria</taxon>
        <taxon>Pseudomonadati</taxon>
        <taxon>Pseudomonadota</taxon>
        <taxon>Gammaproteobacteria</taxon>
        <taxon>Pseudomonadales</taxon>
        <taxon>Pseudomonadaceae</taxon>
        <taxon>Ectopseudomonas</taxon>
    </lineage>
</organism>
<dbReference type="Proteomes" id="UP000256988">
    <property type="component" value="Unassembled WGS sequence"/>
</dbReference>
<gene>
    <name evidence="2" type="ORF">DFO60_4538</name>
</gene>
<dbReference type="PANTHER" id="PTHR13696">
    <property type="entry name" value="P-LOOP CONTAINING NUCLEOSIDE TRIPHOSPHATE HYDROLASE"/>
    <property type="match status" value="1"/>
</dbReference>
<sequence>MISVHEPLLTGGLAIPVMAYIYLLTPVNYLRLQPKTTVCDANAYISKCLVTHVEGVDTRASDLIISKRPKQPLGNHRTHASIYAFKHMSAYLRTRTLERASMQTYTRTNCLHERSRKHVRKQMSKHAHKRASAYLRRSLVKTVVIASRKGGVGKTTTTEVLGVELARRGNRVMLIDTDPQGSLTEWWQEREIEEPQMSNVPYESLGAALSVLEGEGYNYVLIDTPPESNDVITATVKFADLVIIPVKAGPHDLRAVRQTLTLVKDENKPFVFLLNEVTLNTNITKDVMVALSQHGKLCPPMPRRTIMVEAGIDGRVPQELRPSCSAARDIRKLCDYVLEELESQQARA</sequence>
<protein>
    <submittedName>
        <fullName evidence="2">Cellulose biosynthesis protein BcsQ</fullName>
    </submittedName>
</protein>
<dbReference type="InterPro" id="IPR002586">
    <property type="entry name" value="CobQ/CobB/MinD/ParA_Nub-bd_dom"/>
</dbReference>
<accession>A0A3D9EB82</accession>
<dbReference type="InterPro" id="IPR027417">
    <property type="entry name" value="P-loop_NTPase"/>
</dbReference>
<name>A0A3D9EB82_ECTOL</name>